<dbReference type="RefSeq" id="XP_022157545.1">
    <property type="nucleotide sequence ID" value="XM_022301853.1"/>
</dbReference>
<name>A0A6J1DTE0_MOMCH</name>
<feature type="region of interest" description="Disordered" evidence="1">
    <location>
        <begin position="232"/>
        <end position="293"/>
    </location>
</feature>
<dbReference type="InterPro" id="IPR059080">
    <property type="entry name" value="WHD_PTC1"/>
</dbReference>
<accession>A0A6J1DTE0</accession>
<organism evidence="3 4">
    <name type="scientific">Momordica charantia</name>
    <name type="common">Bitter gourd</name>
    <name type="synonym">Balsam pear</name>
    <dbReference type="NCBI Taxonomy" id="3673"/>
    <lineage>
        <taxon>Eukaryota</taxon>
        <taxon>Viridiplantae</taxon>
        <taxon>Streptophyta</taxon>
        <taxon>Embryophyta</taxon>
        <taxon>Tracheophyta</taxon>
        <taxon>Spermatophyta</taxon>
        <taxon>Magnoliopsida</taxon>
        <taxon>eudicotyledons</taxon>
        <taxon>Gunneridae</taxon>
        <taxon>Pentapetalae</taxon>
        <taxon>rosids</taxon>
        <taxon>fabids</taxon>
        <taxon>Cucurbitales</taxon>
        <taxon>Cucurbitaceae</taxon>
        <taxon>Momordiceae</taxon>
        <taxon>Momordica</taxon>
    </lineage>
</organism>
<feature type="compositionally biased region" description="Basic and acidic residues" evidence="1">
    <location>
        <begin position="253"/>
        <end position="263"/>
    </location>
</feature>
<feature type="domain" description="PTC1-like winged helix-turn-helix" evidence="2">
    <location>
        <begin position="308"/>
        <end position="390"/>
    </location>
</feature>
<keyword evidence="3" id="KW-1185">Reference proteome</keyword>
<evidence type="ECO:0000313" key="3">
    <source>
        <dbReference type="Proteomes" id="UP000504603"/>
    </source>
</evidence>
<dbReference type="GO" id="GO:0007131">
    <property type="term" value="P:reciprocal meiotic recombination"/>
    <property type="evidence" value="ECO:0007669"/>
    <property type="project" value="InterPro"/>
</dbReference>
<dbReference type="AlphaFoldDB" id="A0A6J1DTE0"/>
<proteinExistence type="predicted"/>
<dbReference type="Pfam" id="PF25874">
    <property type="entry name" value="WHD_plant_repro"/>
    <property type="match status" value="1"/>
</dbReference>
<dbReference type="InterPro" id="IPR044221">
    <property type="entry name" value="DYAD/AMEIOTIC1"/>
</dbReference>
<reference evidence="4" key="1">
    <citation type="submission" date="2025-08" db="UniProtKB">
        <authorList>
            <consortium name="RefSeq"/>
        </authorList>
    </citation>
    <scope>IDENTIFICATION</scope>
    <source>
        <strain evidence="4">OHB3-1</strain>
    </source>
</reference>
<gene>
    <name evidence="4" type="primary">LOC111024209</name>
</gene>
<evidence type="ECO:0000259" key="2">
    <source>
        <dbReference type="Pfam" id="PF25874"/>
    </source>
</evidence>
<evidence type="ECO:0000256" key="1">
    <source>
        <dbReference type="SAM" id="MobiDB-lite"/>
    </source>
</evidence>
<dbReference type="KEGG" id="mcha:111024209"/>
<evidence type="ECO:0000313" key="4">
    <source>
        <dbReference type="RefSeq" id="XP_022157545.1"/>
    </source>
</evidence>
<feature type="compositionally biased region" description="Basic and acidic residues" evidence="1">
    <location>
        <begin position="232"/>
        <end position="246"/>
    </location>
</feature>
<dbReference type="PANTHER" id="PTHR46740:SF2">
    <property type="entry name" value="PROTEIN DYAD"/>
    <property type="match status" value="1"/>
</dbReference>
<dbReference type="PANTHER" id="PTHR46740">
    <property type="entry name" value="PROTEIN DYAD"/>
    <property type="match status" value="1"/>
</dbReference>
<dbReference type="GeneID" id="111024209"/>
<dbReference type="Proteomes" id="UP000504603">
    <property type="component" value="Unplaced"/>
</dbReference>
<dbReference type="OrthoDB" id="515863at2759"/>
<protein>
    <submittedName>
        <fullName evidence="4">Protein DYAD</fullName>
    </submittedName>
</protein>
<feature type="region of interest" description="Disordered" evidence="1">
    <location>
        <begin position="578"/>
        <end position="617"/>
    </location>
</feature>
<dbReference type="GO" id="GO:0051177">
    <property type="term" value="P:meiotic sister chromatid cohesion"/>
    <property type="evidence" value="ECO:0007669"/>
    <property type="project" value="InterPro"/>
</dbReference>
<sequence length="739" mass="82724">MDASSCKLDDAAEDMELAMYLKEMQEHSSVDGAQSPASARHALPPSLAVATPSCTAEGYLEQIKVGSFYEIDHSKLSPTTPEQLRAIRIVMVSDKDEDNVSLRYPSVYSLRTHFRNRENPNGKELPGLNEKYIMSSNVAGDVICRRIPATEIADRRNSWSFWTAPTSENAEIDQISASGGEPNNAVSKKGICWSELKFTGMVQWGSRRQVQYIGRHEDKKIVALSRSIEQEEAKKESLGEEEKKTDQEDEEEVLKVEDSYGKRDNHKRKRYGPRNVQKNLKNATPEKKNGPKLRNIGRKKELKKSIDRWSVERYKLAEENMLKIMKAKGAVFGNPILRPALRAEARKLIGDTGLLDHLLKHMAGKVAPGGADRFRRRHNADGAMEYWLESADLINIRREAGVQDPYWTPPPGWKLGDNPSQDPICAGEIKLLHDEIAQIKKYIQEQERTSGKQQDLTIVTQPNSNVTSMSLDHEKLSFTALKEFYNELLNRKAIIEEQLVEISQSLRGMEETTRILRSKALEEMEEGNMGYTVAKTEDKAERIRRLKSGFRICKPQGTFLWPNMAMSPHSMVQLQDDPLVVPTPPSASSTTAAPRLSPLPQNGAHPTSPVKPLARRPLSTTLTTLTRRPNLINLNEIPQPHTQHCDLAFCGTLTYQRRHSNASACHDLPNLVSGNQENEGVEGKECSGSASSTPSWLLMRDKWLLDLANSKSSLELDPFSENIGLSPMATEEASGATLA</sequence>